<dbReference type="Proteomes" id="UP000268093">
    <property type="component" value="Unassembled WGS sequence"/>
</dbReference>
<gene>
    <name evidence="1" type="ORF">BC936DRAFT_137488</name>
</gene>
<proteinExistence type="predicted"/>
<reference evidence="1 2" key="1">
    <citation type="journal article" date="2018" name="New Phytol.">
        <title>Phylogenomics of Endogonaceae and evolution of mycorrhizas within Mucoromycota.</title>
        <authorList>
            <person name="Chang Y."/>
            <person name="Desiro A."/>
            <person name="Na H."/>
            <person name="Sandor L."/>
            <person name="Lipzen A."/>
            <person name="Clum A."/>
            <person name="Barry K."/>
            <person name="Grigoriev I.V."/>
            <person name="Martin F.M."/>
            <person name="Stajich J.E."/>
            <person name="Smith M.E."/>
            <person name="Bonito G."/>
            <person name="Spatafora J.W."/>
        </authorList>
    </citation>
    <scope>NUCLEOTIDE SEQUENCE [LARGE SCALE GENOMIC DNA]</scope>
    <source>
        <strain evidence="1 2">GMNB39</strain>
    </source>
</reference>
<sequence>MGSFRFWFDHVYTRVALTSPSNSVNPQHCKHTHSSLPTLLHSYTNSNHTHLENVRSPQVVHPRHAPYGPLRRFRLRRNLSGRQAPDCNDRLVLETRDKEALVDGEPCWQEGGSLKQFPTRQTEQ</sequence>
<protein>
    <submittedName>
        <fullName evidence="1">Uncharacterized protein</fullName>
    </submittedName>
</protein>
<evidence type="ECO:0000313" key="1">
    <source>
        <dbReference type="EMBL" id="RUP43199.1"/>
    </source>
</evidence>
<comment type="caution">
    <text evidence="1">The sequence shown here is derived from an EMBL/GenBank/DDBJ whole genome shotgun (WGS) entry which is preliminary data.</text>
</comment>
<name>A0A433CX81_9FUNG</name>
<accession>A0A433CX81</accession>
<organism evidence="1 2">
    <name type="scientific">Jimgerdemannia flammicorona</name>
    <dbReference type="NCBI Taxonomy" id="994334"/>
    <lineage>
        <taxon>Eukaryota</taxon>
        <taxon>Fungi</taxon>
        <taxon>Fungi incertae sedis</taxon>
        <taxon>Mucoromycota</taxon>
        <taxon>Mucoromycotina</taxon>
        <taxon>Endogonomycetes</taxon>
        <taxon>Endogonales</taxon>
        <taxon>Endogonaceae</taxon>
        <taxon>Jimgerdemannia</taxon>
    </lineage>
</organism>
<evidence type="ECO:0000313" key="2">
    <source>
        <dbReference type="Proteomes" id="UP000268093"/>
    </source>
</evidence>
<dbReference type="EMBL" id="RBNI01011464">
    <property type="protein sequence ID" value="RUP43199.1"/>
    <property type="molecule type" value="Genomic_DNA"/>
</dbReference>
<keyword evidence="2" id="KW-1185">Reference proteome</keyword>
<dbReference type="AlphaFoldDB" id="A0A433CX81"/>